<comment type="function">
    <text evidence="5">Catalyzes the specific phosphorylation of arginine residues in proteins.</text>
</comment>
<dbReference type="CDD" id="cd07930">
    <property type="entry name" value="bacterial_phosphagen_kinase"/>
    <property type="match status" value="1"/>
</dbReference>
<dbReference type="NCBIfam" id="NF002194">
    <property type="entry name" value="PRK01059.1-4"/>
    <property type="match status" value="1"/>
</dbReference>
<dbReference type="OrthoDB" id="9791353at2"/>
<dbReference type="Gene3D" id="3.30.590.10">
    <property type="entry name" value="Glutamine synthetase/guanido kinase, catalytic domain"/>
    <property type="match status" value="1"/>
</dbReference>
<dbReference type="Proteomes" id="UP000046155">
    <property type="component" value="Unassembled WGS sequence"/>
</dbReference>
<evidence type="ECO:0000256" key="2">
    <source>
        <dbReference type="ARBA" id="ARBA00022741"/>
    </source>
</evidence>
<sequence>MTIENALNNPYTKWMEGKGPHASIVISSRVRLARNLNDYNFPHLQDEESGRKVMELAKDALTAQEVQELVDGIEFMSLEELSPLDRLILMEKHLISPQLADGEGPCHGIALSEDEAVSVMVNEEDHLRLQVLFPALQLKEAWNLASKVDDLLESRLDFAFDEQYGYLTCCPTNVGTGLRASVMMHLPAIAMTNQANRFFMSLSKLGFVVRGLYGEGTQAKGNLFQVSNQITLGLSEEELIGNLTSVSRQIIEQEQLARDEMRKESLAQLEDMVFRSYGILTNAYIISSEEAVAHLSNVRLGLDMGLLRDVQFRKLNELLVETRPAFLRKLAGKEIDAFNRDFKRAELIRNSLS</sequence>
<dbReference type="InterPro" id="IPR023660">
    <property type="entry name" value="Arg_Kinase"/>
</dbReference>
<evidence type="ECO:0000259" key="8">
    <source>
        <dbReference type="PROSITE" id="PS51510"/>
    </source>
</evidence>
<dbReference type="GO" id="GO:0005524">
    <property type="term" value="F:ATP binding"/>
    <property type="evidence" value="ECO:0007669"/>
    <property type="project" value="UniProtKB-UniRule"/>
</dbReference>
<protein>
    <recommendedName>
        <fullName evidence="5">Protein-arginine kinase</fullName>
        <ecNumber evidence="5">2.7.14.1</ecNumber>
    </recommendedName>
</protein>
<dbReference type="GO" id="GO:0046314">
    <property type="term" value="P:phosphocreatine biosynthetic process"/>
    <property type="evidence" value="ECO:0007669"/>
    <property type="project" value="InterPro"/>
</dbReference>
<dbReference type="GO" id="GO:0005615">
    <property type="term" value="C:extracellular space"/>
    <property type="evidence" value="ECO:0007669"/>
    <property type="project" value="TreeGrafter"/>
</dbReference>
<comment type="activity regulation">
    <text evidence="5">Appears to be allosterically activated by the binding of pArg-containing polypeptides to the pArg-binding pocket localized in the C-terminal domain of McsB.</text>
</comment>
<dbReference type="InterPro" id="IPR022415">
    <property type="entry name" value="ATP-guanido_PTrfase_AS"/>
</dbReference>
<organism evidence="9 10">
    <name type="scientific">Syntrophaceticus schinkii</name>
    <dbReference type="NCBI Taxonomy" id="499207"/>
    <lineage>
        <taxon>Bacteria</taxon>
        <taxon>Bacillati</taxon>
        <taxon>Bacillota</taxon>
        <taxon>Clostridia</taxon>
        <taxon>Thermoanaerobacterales</taxon>
        <taxon>Thermoanaerobacterales Family III. Incertae Sedis</taxon>
        <taxon>Syntrophaceticus</taxon>
    </lineage>
</organism>
<dbReference type="EC" id="2.7.14.1" evidence="5"/>
<dbReference type="Pfam" id="PF00217">
    <property type="entry name" value="ATP-gua_Ptrans"/>
    <property type="match status" value="1"/>
</dbReference>
<dbReference type="GO" id="GO:0004111">
    <property type="term" value="F:creatine kinase activity"/>
    <property type="evidence" value="ECO:0007669"/>
    <property type="project" value="InterPro"/>
</dbReference>
<evidence type="ECO:0000256" key="6">
    <source>
        <dbReference type="PROSITE-ProRule" id="PRU00843"/>
    </source>
</evidence>
<dbReference type="PROSITE" id="PS00112">
    <property type="entry name" value="PHOSPHAGEN_KINASE"/>
    <property type="match status" value="1"/>
</dbReference>
<feature type="domain" description="Phosphagen kinase C-terminal" evidence="8">
    <location>
        <begin position="24"/>
        <end position="257"/>
    </location>
</feature>
<dbReference type="InterPro" id="IPR000749">
    <property type="entry name" value="ATP-guanido_PTrfase"/>
</dbReference>
<feature type="binding site" evidence="5 6">
    <location>
        <begin position="179"/>
        <end position="183"/>
    </location>
    <ligand>
        <name>ATP</name>
        <dbReference type="ChEBI" id="CHEBI:30616"/>
    </ligand>
</feature>
<feature type="binding site" evidence="5 6">
    <location>
        <begin position="27"/>
        <end position="31"/>
    </location>
    <ligand>
        <name>ATP</name>
        <dbReference type="ChEBI" id="CHEBI:30616"/>
    </ligand>
</feature>
<keyword evidence="2 5" id="KW-0547">Nucleotide-binding</keyword>
<dbReference type="GO" id="GO:1990424">
    <property type="term" value="F:protein arginine kinase activity"/>
    <property type="evidence" value="ECO:0007669"/>
    <property type="project" value="UniProtKB-EC"/>
</dbReference>
<dbReference type="AlphaFoldDB" id="A0A0B7MKM1"/>
<keyword evidence="1 5" id="KW-0808">Transferase</keyword>
<dbReference type="PANTHER" id="PTHR11547">
    <property type="entry name" value="ARGININE OR CREATINE KINASE"/>
    <property type="match status" value="1"/>
</dbReference>
<evidence type="ECO:0000256" key="5">
    <source>
        <dbReference type="HAMAP-Rule" id="MF_00602"/>
    </source>
</evidence>
<keyword evidence="10" id="KW-1185">Reference proteome</keyword>
<dbReference type="SUPFAM" id="SSF55931">
    <property type="entry name" value="Glutamine synthetase/guanido kinase"/>
    <property type="match status" value="1"/>
</dbReference>
<feature type="binding site" evidence="5 6">
    <location>
        <position position="128"/>
    </location>
    <ligand>
        <name>ATP</name>
        <dbReference type="ChEBI" id="CHEBI:30616"/>
    </ligand>
</feature>
<reference evidence="10" key="1">
    <citation type="submission" date="2015-01" db="EMBL/GenBank/DDBJ databases">
        <authorList>
            <person name="Manzoor Shahid"/>
            <person name="Zubair Saima"/>
        </authorList>
    </citation>
    <scope>NUCLEOTIDE SEQUENCE [LARGE SCALE GENOMIC DNA]</scope>
    <source>
        <strain evidence="10">Sp3</strain>
    </source>
</reference>
<dbReference type="InterPro" id="IPR022414">
    <property type="entry name" value="ATP-guanido_PTrfase_cat"/>
</dbReference>
<keyword evidence="5" id="KW-0021">Allosteric enzyme</keyword>
<keyword evidence="3 5" id="KW-0418">Kinase</keyword>
<keyword evidence="4 5" id="KW-0067">ATP-binding</keyword>
<gene>
    <name evidence="5" type="primary">mcsB</name>
    <name evidence="9" type="ORF">SSCH_990002</name>
</gene>
<feature type="binding site" evidence="5 6">
    <location>
        <position position="93"/>
    </location>
    <ligand>
        <name>ATP</name>
        <dbReference type="ChEBI" id="CHEBI:30616"/>
    </ligand>
</feature>
<evidence type="ECO:0000256" key="7">
    <source>
        <dbReference type="RuleBase" id="RU000505"/>
    </source>
</evidence>
<comment type="catalytic activity">
    <reaction evidence="5">
        <text>L-arginyl-[protein] + ATP = N(omega)-phospho-L-arginyl-[protein] + ADP + H(+)</text>
        <dbReference type="Rhea" id="RHEA:43384"/>
        <dbReference type="Rhea" id="RHEA-COMP:10532"/>
        <dbReference type="Rhea" id="RHEA-COMP:10533"/>
        <dbReference type="ChEBI" id="CHEBI:15378"/>
        <dbReference type="ChEBI" id="CHEBI:29965"/>
        <dbReference type="ChEBI" id="CHEBI:30616"/>
        <dbReference type="ChEBI" id="CHEBI:83226"/>
        <dbReference type="ChEBI" id="CHEBI:456216"/>
        <dbReference type="EC" id="2.7.14.1"/>
    </reaction>
</comment>
<dbReference type="PANTHER" id="PTHR11547:SF38">
    <property type="entry name" value="ARGININE KINASE 1-RELATED"/>
    <property type="match status" value="1"/>
</dbReference>
<feature type="short sequence motif" description="RDXXRA motif of the pArg binding pocket involved in allosteric regulation" evidence="5">
    <location>
        <begin position="340"/>
        <end position="345"/>
    </location>
</feature>
<evidence type="ECO:0000256" key="4">
    <source>
        <dbReference type="ARBA" id="ARBA00022840"/>
    </source>
</evidence>
<dbReference type="PROSITE" id="PS51510">
    <property type="entry name" value="PHOSPHAGEN_KINASE_C"/>
    <property type="match status" value="1"/>
</dbReference>
<proteinExistence type="inferred from homology"/>
<dbReference type="HAMAP" id="MF_00602">
    <property type="entry name" value="Prot_Arg_kinase"/>
    <property type="match status" value="1"/>
</dbReference>
<evidence type="ECO:0000256" key="3">
    <source>
        <dbReference type="ARBA" id="ARBA00022777"/>
    </source>
</evidence>
<comment type="similarity">
    <text evidence="5 6 7">Belongs to the ATP:guanido phosphotransferase family.</text>
</comment>
<dbReference type="InterPro" id="IPR014746">
    <property type="entry name" value="Gln_synth/guanido_kin_cat_dom"/>
</dbReference>
<feature type="binding site" evidence="5 6">
    <location>
        <begin position="210"/>
        <end position="215"/>
    </location>
    <ligand>
        <name>ATP</name>
        <dbReference type="ChEBI" id="CHEBI:30616"/>
    </ligand>
</feature>
<accession>A0A0B7MKM1</accession>
<evidence type="ECO:0000313" key="9">
    <source>
        <dbReference type="EMBL" id="CEO90600.1"/>
    </source>
</evidence>
<evidence type="ECO:0000313" key="10">
    <source>
        <dbReference type="Proteomes" id="UP000046155"/>
    </source>
</evidence>
<dbReference type="EMBL" id="CDRZ01000301">
    <property type="protein sequence ID" value="CEO90600.1"/>
    <property type="molecule type" value="Genomic_DNA"/>
</dbReference>
<evidence type="ECO:0000256" key="1">
    <source>
        <dbReference type="ARBA" id="ARBA00022679"/>
    </source>
</evidence>
<name>A0A0B7MKM1_9FIRM</name>
<dbReference type="RefSeq" id="WP_044666334.1">
    <property type="nucleotide sequence ID" value="NZ_CDRZ01000301.1"/>
</dbReference>